<dbReference type="EMBL" id="JAVDRF010000006">
    <property type="protein sequence ID" value="MDR6537471.1"/>
    <property type="molecule type" value="Genomic_DNA"/>
</dbReference>
<dbReference type="Proteomes" id="UP001184230">
    <property type="component" value="Unassembled WGS sequence"/>
</dbReference>
<evidence type="ECO:0008006" key="3">
    <source>
        <dbReference type="Google" id="ProtNLM"/>
    </source>
</evidence>
<organism evidence="1 2">
    <name type="scientific">Variovorax soli</name>
    <dbReference type="NCBI Taxonomy" id="376815"/>
    <lineage>
        <taxon>Bacteria</taxon>
        <taxon>Pseudomonadati</taxon>
        <taxon>Pseudomonadota</taxon>
        <taxon>Betaproteobacteria</taxon>
        <taxon>Burkholderiales</taxon>
        <taxon>Comamonadaceae</taxon>
        <taxon>Variovorax</taxon>
    </lineage>
</organism>
<reference evidence="1 2" key="1">
    <citation type="submission" date="2023-07" db="EMBL/GenBank/DDBJ databases">
        <title>Sorghum-associated microbial communities from plants grown in Nebraska, USA.</title>
        <authorList>
            <person name="Schachtman D."/>
        </authorList>
    </citation>
    <scope>NUCLEOTIDE SEQUENCE [LARGE SCALE GENOMIC DNA]</scope>
    <source>
        <strain evidence="1 2">DS1781</strain>
    </source>
</reference>
<protein>
    <recommendedName>
        <fullName evidence="3">SMI1/KNR4 family protein</fullName>
    </recommendedName>
</protein>
<sequence>MSDHFADDELSLLREHGIVLFAERVIFDAQPPMTVEQIAAVQALCAGPIPPELVALWQRTAGGRIDYDLHLRMNGYEEAVSWTDLFWDGSGTGNSLQTWIAHEQQGAQEAAAASGQPWDGRLTALPFGGFEDSDRIYAVVEKGADYGHILAWKQGLPEAWAHAMHEDGMTTIAHDLPAAFAALHLEEDPLEPAGDYFTGQALLAYLDERHQSHGLALELMDKLVAFYRRAMVDWRTPLSAGTLERDGRLSRIALRHAIAADDPALIAKLAATGVAFDGPLHGSATATDLALAHGAHHAAEALARAGAPVSPDALDAIDSAVSPELATLLLARGAQPSATAIAECVACGAPAAARVIADAYRQQHDDLPEAFEAARNGMLAELERSLAEVRTGKISHYLGAEGLAERVDHLQSFEL</sequence>
<name>A0ABU1NGC5_9BURK</name>
<evidence type="ECO:0000313" key="1">
    <source>
        <dbReference type="EMBL" id="MDR6537471.1"/>
    </source>
</evidence>
<gene>
    <name evidence="1" type="ORF">J2739_003248</name>
</gene>
<evidence type="ECO:0000313" key="2">
    <source>
        <dbReference type="Proteomes" id="UP001184230"/>
    </source>
</evidence>
<proteinExistence type="predicted"/>
<dbReference type="RefSeq" id="WP_309903413.1">
    <property type="nucleotide sequence ID" value="NZ_JAVDRF010000006.1"/>
</dbReference>
<keyword evidence="2" id="KW-1185">Reference proteome</keyword>
<accession>A0ABU1NGC5</accession>
<comment type="caution">
    <text evidence="1">The sequence shown here is derived from an EMBL/GenBank/DDBJ whole genome shotgun (WGS) entry which is preliminary data.</text>
</comment>